<sequence length="77" mass="8969">MVQMHHLRETWPRDTKRLKRECFTDNVNEWNANPHLGAVRYTLVGCSPQGETSRTIRQVAEPYQSKTSLWAALIQCL</sequence>
<proteinExistence type="predicted"/>
<accession>A0A834KK87</accession>
<dbReference type="Proteomes" id="UP000614350">
    <property type="component" value="Unassembled WGS sequence"/>
</dbReference>
<protein>
    <submittedName>
        <fullName evidence="1">Uncharacterized protein</fullName>
    </submittedName>
</protein>
<dbReference type="AlphaFoldDB" id="A0A834KK87"/>
<reference evidence="1" key="1">
    <citation type="journal article" date="2020" name="G3 (Bethesda)">
        <title>High-Quality Assemblies for Three Invasive Social Wasps from the &lt;i&gt;Vespula&lt;/i&gt; Genus.</title>
        <authorList>
            <person name="Harrop T.W.R."/>
            <person name="Guhlin J."/>
            <person name="McLaughlin G.M."/>
            <person name="Permina E."/>
            <person name="Stockwell P."/>
            <person name="Gilligan J."/>
            <person name="Le Lec M.F."/>
            <person name="Gruber M.A.M."/>
            <person name="Quinn O."/>
            <person name="Lovegrove M."/>
            <person name="Duncan E.J."/>
            <person name="Remnant E.J."/>
            <person name="Van Eeckhoven J."/>
            <person name="Graham B."/>
            <person name="Knapp R.A."/>
            <person name="Langford K.W."/>
            <person name="Kronenberg Z."/>
            <person name="Press M.O."/>
            <person name="Eacker S.M."/>
            <person name="Wilson-Rankin E.E."/>
            <person name="Purcell J."/>
            <person name="Lester P.J."/>
            <person name="Dearden P.K."/>
        </authorList>
    </citation>
    <scope>NUCLEOTIDE SEQUENCE</scope>
    <source>
        <strain evidence="1">Marl-1</strain>
    </source>
</reference>
<keyword evidence="2" id="KW-1185">Reference proteome</keyword>
<name>A0A834KK87_VESVU</name>
<gene>
    <name evidence="1" type="ORF">HZH66_002858</name>
</gene>
<dbReference type="EMBL" id="JACSEA010000002">
    <property type="protein sequence ID" value="KAF7408321.1"/>
    <property type="molecule type" value="Genomic_DNA"/>
</dbReference>
<evidence type="ECO:0000313" key="1">
    <source>
        <dbReference type="EMBL" id="KAF7408321.1"/>
    </source>
</evidence>
<comment type="caution">
    <text evidence="1">The sequence shown here is derived from an EMBL/GenBank/DDBJ whole genome shotgun (WGS) entry which is preliminary data.</text>
</comment>
<organism evidence="1 2">
    <name type="scientific">Vespula vulgaris</name>
    <name type="common">Yellow jacket</name>
    <name type="synonym">Wasp</name>
    <dbReference type="NCBI Taxonomy" id="7454"/>
    <lineage>
        <taxon>Eukaryota</taxon>
        <taxon>Metazoa</taxon>
        <taxon>Ecdysozoa</taxon>
        <taxon>Arthropoda</taxon>
        <taxon>Hexapoda</taxon>
        <taxon>Insecta</taxon>
        <taxon>Pterygota</taxon>
        <taxon>Neoptera</taxon>
        <taxon>Endopterygota</taxon>
        <taxon>Hymenoptera</taxon>
        <taxon>Apocrita</taxon>
        <taxon>Aculeata</taxon>
        <taxon>Vespoidea</taxon>
        <taxon>Vespidae</taxon>
        <taxon>Vespinae</taxon>
        <taxon>Vespula</taxon>
    </lineage>
</organism>
<evidence type="ECO:0000313" key="2">
    <source>
        <dbReference type="Proteomes" id="UP000614350"/>
    </source>
</evidence>